<reference evidence="2" key="1">
    <citation type="submission" date="2016-10" db="EMBL/GenBank/DDBJ databases">
        <authorList>
            <person name="Varghese N."/>
            <person name="Submissions S."/>
        </authorList>
    </citation>
    <scope>NUCLEOTIDE SEQUENCE [LARGE SCALE GENOMIC DNA]</scope>
    <source>
        <strain evidence="2">DSM 45460</strain>
    </source>
</reference>
<dbReference type="Proteomes" id="UP000199213">
    <property type="component" value="Unassembled WGS sequence"/>
</dbReference>
<dbReference type="AlphaFoldDB" id="A0A1G8YE43"/>
<proteinExistence type="predicted"/>
<dbReference type="EMBL" id="FNFM01000003">
    <property type="protein sequence ID" value="SDK00981.1"/>
    <property type="molecule type" value="Genomic_DNA"/>
</dbReference>
<evidence type="ECO:0000313" key="2">
    <source>
        <dbReference type="Proteomes" id="UP000199213"/>
    </source>
</evidence>
<protein>
    <submittedName>
        <fullName evidence="1">Uncharacterized protein</fullName>
    </submittedName>
</protein>
<keyword evidence="2" id="KW-1185">Reference proteome</keyword>
<evidence type="ECO:0000313" key="1">
    <source>
        <dbReference type="EMBL" id="SDK00981.1"/>
    </source>
</evidence>
<gene>
    <name evidence="1" type="ORF">SAMN04487820_103400</name>
</gene>
<accession>A0A1G8YE43</accession>
<name>A0A1G8YE43_ACTMZ</name>
<organism evidence="1 2">
    <name type="scientific">Actinopolyspora mzabensis</name>
    <dbReference type="NCBI Taxonomy" id="995066"/>
    <lineage>
        <taxon>Bacteria</taxon>
        <taxon>Bacillati</taxon>
        <taxon>Actinomycetota</taxon>
        <taxon>Actinomycetes</taxon>
        <taxon>Actinopolysporales</taxon>
        <taxon>Actinopolysporaceae</taxon>
        <taxon>Actinopolyspora</taxon>
    </lineage>
</organism>
<sequence length="169" mass="18558">MDAEEFALYSCGSRSIEYHRAQIRTAFGFREFSRGDEDKLAGWLAEEICPVELREDRLRQAALVRCRAEGTEPPGRLDRLIGSARSTFEQRFCLRTVERLSAASGAALEARGAEDDFAGRGLLAESQADPGQVGLKTVLAEIDKLTAVRRLSTTVAAPPSTVPRLDSEE</sequence>